<accession>A0ABU3MJX7</accession>
<reference evidence="1 2" key="1">
    <citation type="journal article" date="2019" name="Microb. Pathog.">
        <title>Comparison of VITEK 2, MALDI-TOF MS, 16S rRNA gene sequencing, and whole-genome sequencing for identification of Roseomonas mucosa.</title>
        <authorList>
            <person name="Rudolph W.W."/>
            <person name="Gunzer F."/>
            <person name="Trauth M."/>
            <person name="Bunk B."/>
            <person name="Bigge R."/>
            <person name="Schrottner P."/>
        </authorList>
    </citation>
    <scope>NUCLEOTIDE SEQUENCE [LARGE SCALE GENOMIC DNA]</scope>
    <source>
        <strain evidence="1 2">DSM 103800</strain>
    </source>
</reference>
<sequence length="111" mass="11939">MTVSVATDLFALAVTLETIRCRADVQVSIAGPEGASVDLEDAEPGWPAFLRAVTEEILSQGGESTTETADIALVKSTSAYHRFVQQRPDLVRAVSAVITTRDSVIEEVFDE</sequence>
<dbReference type="Proteomes" id="UP001258945">
    <property type="component" value="Unassembled WGS sequence"/>
</dbReference>
<evidence type="ECO:0000313" key="2">
    <source>
        <dbReference type="Proteomes" id="UP001258945"/>
    </source>
</evidence>
<dbReference type="EMBL" id="JAVVDO010000046">
    <property type="protein sequence ID" value="MDT8333202.1"/>
    <property type="molecule type" value="Genomic_DNA"/>
</dbReference>
<keyword evidence="2" id="KW-1185">Reference proteome</keyword>
<name>A0ABU3MJX7_9PROT</name>
<gene>
    <name evidence="1" type="ORF">RQ831_19295</name>
</gene>
<protein>
    <submittedName>
        <fullName evidence="1">Uncharacterized protein</fullName>
    </submittedName>
</protein>
<evidence type="ECO:0000313" key="1">
    <source>
        <dbReference type="EMBL" id="MDT8333202.1"/>
    </source>
</evidence>
<organism evidence="1 2">
    <name type="scientific">Roseomonas gilardii</name>
    <dbReference type="NCBI Taxonomy" id="257708"/>
    <lineage>
        <taxon>Bacteria</taxon>
        <taxon>Pseudomonadati</taxon>
        <taxon>Pseudomonadota</taxon>
        <taxon>Alphaproteobacteria</taxon>
        <taxon>Acetobacterales</taxon>
        <taxon>Roseomonadaceae</taxon>
        <taxon>Roseomonas</taxon>
    </lineage>
</organism>
<dbReference type="RefSeq" id="WP_314284427.1">
    <property type="nucleotide sequence ID" value="NZ_JAVVDO010000046.1"/>
</dbReference>
<comment type="caution">
    <text evidence="1">The sequence shown here is derived from an EMBL/GenBank/DDBJ whole genome shotgun (WGS) entry which is preliminary data.</text>
</comment>
<proteinExistence type="predicted"/>